<comment type="caution">
    <text evidence="1">The sequence shown here is derived from an EMBL/GenBank/DDBJ whole genome shotgun (WGS) entry which is preliminary data.</text>
</comment>
<dbReference type="EMBL" id="JBHSMX010000066">
    <property type="protein sequence ID" value="MFC5523859.1"/>
    <property type="molecule type" value="Genomic_DNA"/>
</dbReference>
<sequence>MTRLISSPPLVLMGGSLVTDARRQELVRGGGSANLRDKVVGIYAKAGFPANSKAPGSRDEAMAAICATACTARKQGRPCRPPAPAHAAGHAILALRVWHQ</sequence>
<dbReference type="Proteomes" id="UP001596084">
    <property type="component" value="Unassembled WGS sequence"/>
</dbReference>
<reference evidence="2" key="1">
    <citation type="journal article" date="2019" name="Int. J. Syst. Evol. Microbiol.">
        <title>The Global Catalogue of Microorganisms (GCM) 10K type strain sequencing project: providing services to taxonomists for standard genome sequencing and annotation.</title>
        <authorList>
            <consortium name="The Broad Institute Genomics Platform"/>
            <consortium name="The Broad Institute Genome Sequencing Center for Infectious Disease"/>
            <person name="Wu L."/>
            <person name="Ma J."/>
        </authorList>
    </citation>
    <scope>NUCLEOTIDE SEQUENCE [LARGE SCALE GENOMIC DNA]</scope>
    <source>
        <strain evidence="2">CGMCC 4.7277</strain>
    </source>
</reference>
<evidence type="ECO:0000313" key="1">
    <source>
        <dbReference type="EMBL" id="MFC5523859.1"/>
    </source>
</evidence>
<protein>
    <submittedName>
        <fullName evidence="1">Uncharacterized protein</fullName>
    </submittedName>
</protein>
<evidence type="ECO:0000313" key="2">
    <source>
        <dbReference type="Proteomes" id="UP001596084"/>
    </source>
</evidence>
<organism evidence="1 2">
    <name type="scientific">Polaromonas jejuensis</name>
    <dbReference type="NCBI Taxonomy" id="457502"/>
    <lineage>
        <taxon>Bacteria</taxon>
        <taxon>Pseudomonadati</taxon>
        <taxon>Pseudomonadota</taxon>
        <taxon>Betaproteobacteria</taxon>
        <taxon>Burkholderiales</taxon>
        <taxon>Comamonadaceae</taxon>
        <taxon>Polaromonas</taxon>
    </lineage>
</organism>
<keyword evidence="2" id="KW-1185">Reference proteome</keyword>
<gene>
    <name evidence="1" type="ORF">ACFPP7_23530</name>
</gene>
<name>A0ABW0QFY9_9BURK</name>
<proteinExistence type="predicted"/>
<dbReference type="RefSeq" id="WP_157090240.1">
    <property type="nucleotide sequence ID" value="NZ_JBHSMX010000066.1"/>
</dbReference>
<accession>A0ABW0QFY9</accession>